<feature type="domain" description="HTH gntR-type" evidence="4">
    <location>
        <begin position="4"/>
        <end position="72"/>
    </location>
</feature>
<proteinExistence type="predicted"/>
<sequence length="242" mass="28246">MSDTALYKLVYQNILDSIKSGEYPENSHLPAERWLCDKYHVSRSTIRQALNMLKEEGYIFTIHGNGTFVKPQIFEQPLTKFYSFTDELKNSNILIRNDIVGYELITLDKSLAAKLRYPVHSVFHKIVRLRSAKDYPLMIETTYLPKSRFIKINTAQLEQGSLYAYLRDKYDFQVEYATETFRPVLANSMEQELLQISSSTPCILLERFSYEDDLIIEYTKSTVRGDKYIFKVAFRNNSPSNP</sequence>
<dbReference type="FunFam" id="1.10.10.10:FF:000079">
    <property type="entry name" value="GntR family transcriptional regulator"/>
    <property type="match status" value="1"/>
</dbReference>
<dbReference type="EMBL" id="VUMD01000018">
    <property type="protein sequence ID" value="MSS38104.1"/>
    <property type="molecule type" value="Genomic_DNA"/>
</dbReference>
<dbReference type="GO" id="GO:0003677">
    <property type="term" value="F:DNA binding"/>
    <property type="evidence" value="ECO:0007669"/>
    <property type="project" value="UniProtKB-KW"/>
</dbReference>
<dbReference type="SUPFAM" id="SSF64288">
    <property type="entry name" value="Chorismate lyase-like"/>
    <property type="match status" value="1"/>
</dbReference>
<evidence type="ECO:0000313" key="6">
    <source>
        <dbReference type="Proteomes" id="UP000429958"/>
    </source>
</evidence>
<gene>
    <name evidence="5" type="ORF">FYJ39_16555</name>
</gene>
<dbReference type="Proteomes" id="UP000429958">
    <property type="component" value="Unassembled WGS sequence"/>
</dbReference>
<evidence type="ECO:0000256" key="3">
    <source>
        <dbReference type="ARBA" id="ARBA00023163"/>
    </source>
</evidence>
<dbReference type="InterPro" id="IPR050679">
    <property type="entry name" value="Bact_HTH_transcr_reg"/>
</dbReference>
<evidence type="ECO:0000256" key="2">
    <source>
        <dbReference type="ARBA" id="ARBA00023125"/>
    </source>
</evidence>
<dbReference type="InterPro" id="IPR036388">
    <property type="entry name" value="WH-like_DNA-bd_sf"/>
</dbReference>
<keyword evidence="6" id="KW-1185">Reference proteome</keyword>
<organism evidence="5 6">
    <name type="scientific">Clostridium porci</name>
    <dbReference type="NCBI Taxonomy" id="2605778"/>
    <lineage>
        <taxon>Bacteria</taxon>
        <taxon>Bacillati</taxon>
        <taxon>Bacillota</taxon>
        <taxon>Clostridia</taxon>
        <taxon>Eubacteriales</taxon>
        <taxon>Clostridiaceae</taxon>
        <taxon>Clostridium</taxon>
    </lineage>
</organism>
<keyword evidence="3" id="KW-0804">Transcription</keyword>
<dbReference type="RefSeq" id="WP_154473547.1">
    <property type="nucleotide sequence ID" value="NZ_VUMD01000018.1"/>
</dbReference>
<dbReference type="InterPro" id="IPR036390">
    <property type="entry name" value="WH_DNA-bd_sf"/>
</dbReference>
<evidence type="ECO:0000259" key="4">
    <source>
        <dbReference type="PROSITE" id="PS50949"/>
    </source>
</evidence>
<dbReference type="PANTHER" id="PTHR44846">
    <property type="entry name" value="MANNOSYL-D-GLYCERATE TRANSPORT/METABOLISM SYSTEM REPRESSOR MNGR-RELATED"/>
    <property type="match status" value="1"/>
</dbReference>
<accession>A0A7X2NNF0</accession>
<dbReference type="PANTHER" id="PTHR44846:SF1">
    <property type="entry name" value="MANNOSYL-D-GLYCERATE TRANSPORT_METABOLISM SYSTEM REPRESSOR MNGR-RELATED"/>
    <property type="match status" value="1"/>
</dbReference>
<evidence type="ECO:0000256" key="1">
    <source>
        <dbReference type="ARBA" id="ARBA00023015"/>
    </source>
</evidence>
<dbReference type="InterPro" id="IPR028978">
    <property type="entry name" value="Chorismate_lyase_/UTRA_dom_sf"/>
</dbReference>
<evidence type="ECO:0000313" key="5">
    <source>
        <dbReference type="EMBL" id="MSS38104.1"/>
    </source>
</evidence>
<dbReference type="Gene3D" id="3.40.1410.10">
    <property type="entry name" value="Chorismate lyase-like"/>
    <property type="match status" value="1"/>
</dbReference>
<keyword evidence="2" id="KW-0238">DNA-binding</keyword>
<dbReference type="PRINTS" id="PR00035">
    <property type="entry name" value="HTHGNTR"/>
</dbReference>
<comment type="caution">
    <text evidence="5">The sequence shown here is derived from an EMBL/GenBank/DDBJ whole genome shotgun (WGS) entry which is preliminary data.</text>
</comment>
<dbReference type="InterPro" id="IPR000524">
    <property type="entry name" value="Tscrpt_reg_HTH_GntR"/>
</dbReference>
<dbReference type="Pfam" id="PF07702">
    <property type="entry name" value="UTRA"/>
    <property type="match status" value="1"/>
</dbReference>
<protein>
    <submittedName>
        <fullName evidence="5">GntR family transcriptional regulator</fullName>
    </submittedName>
</protein>
<dbReference type="SMART" id="SM00866">
    <property type="entry name" value="UTRA"/>
    <property type="match status" value="1"/>
</dbReference>
<dbReference type="GO" id="GO:0003700">
    <property type="term" value="F:DNA-binding transcription factor activity"/>
    <property type="evidence" value="ECO:0007669"/>
    <property type="project" value="InterPro"/>
</dbReference>
<dbReference type="Pfam" id="PF00392">
    <property type="entry name" value="GntR"/>
    <property type="match status" value="1"/>
</dbReference>
<dbReference type="GO" id="GO:0045892">
    <property type="term" value="P:negative regulation of DNA-templated transcription"/>
    <property type="evidence" value="ECO:0007669"/>
    <property type="project" value="TreeGrafter"/>
</dbReference>
<dbReference type="AlphaFoldDB" id="A0A7X2NNF0"/>
<dbReference type="CDD" id="cd07377">
    <property type="entry name" value="WHTH_GntR"/>
    <property type="match status" value="1"/>
</dbReference>
<keyword evidence="1" id="KW-0805">Transcription regulation</keyword>
<dbReference type="InterPro" id="IPR011663">
    <property type="entry name" value="UTRA"/>
</dbReference>
<reference evidence="5 6" key="1">
    <citation type="submission" date="2019-08" db="EMBL/GenBank/DDBJ databases">
        <title>In-depth cultivation of the pig gut microbiome towards novel bacterial diversity and tailored functional studies.</title>
        <authorList>
            <person name="Wylensek D."/>
            <person name="Hitch T.C.A."/>
            <person name="Clavel T."/>
        </authorList>
    </citation>
    <scope>NUCLEOTIDE SEQUENCE [LARGE SCALE GENOMIC DNA]</scope>
    <source>
        <strain evidence="5 6">WCA-389-WT-23D1</strain>
    </source>
</reference>
<dbReference type="PROSITE" id="PS50949">
    <property type="entry name" value="HTH_GNTR"/>
    <property type="match status" value="1"/>
</dbReference>
<dbReference type="SUPFAM" id="SSF46785">
    <property type="entry name" value="Winged helix' DNA-binding domain"/>
    <property type="match status" value="1"/>
</dbReference>
<dbReference type="Gene3D" id="1.10.10.10">
    <property type="entry name" value="Winged helix-like DNA-binding domain superfamily/Winged helix DNA-binding domain"/>
    <property type="match status" value="1"/>
</dbReference>
<dbReference type="SMART" id="SM00345">
    <property type="entry name" value="HTH_GNTR"/>
    <property type="match status" value="1"/>
</dbReference>
<name>A0A7X2NNF0_9CLOT</name>